<feature type="region of interest" description="Disordered" evidence="1">
    <location>
        <begin position="994"/>
        <end position="1015"/>
    </location>
</feature>
<dbReference type="PANTHER" id="PTHR34805">
    <property type="entry name" value="PROTEIN MODIFIER OF SNC1 1"/>
    <property type="match status" value="1"/>
</dbReference>
<dbReference type="Gramene" id="LPERR11G19630.2">
    <property type="protein sequence ID" value="LPERR11G19630.2"/>
    <property type="gene ID" value="LPERR11G19630"/>
</dbReference>
<dbReference type="eggNOG" id="ENOG502QUIY">
    <property type="taxonomic scope" value="Eukaryota"/>
</dbReference>
<dbReference type="HOGENOM" id="CLU_259395_0_0_1"/>
<evidence type="ECO:0000313" key="2">
    <source>
        <dbReference type="EnsemblPlants" id="LPERR11G19630.2"/>
    </source>
</evidence>
<organism evidence="2 3">
    <name type="scientific">Leersia perrieri</name>
    <dbReference type="NCBI Taxonomy" id="77586"/>
    <lineage>
        <taxon>Eukaryota</taxon>
        <taxon>Viridiplantae</taxon>
        <taxon>Streptophyta</taxon>
        <taxon>Embryophyta</taxon>
        <taxon>Tracheophyta</taxon>
        <taxon>Spermatophyta</taxon>
        <taxon>Magnoliopsida</taxon>
        <taxon>Liliopsida</taxon>
        <taxon>Poales</taxon>
        <taxon>Poaceae</taxon>
        <taxon>BOP clade</taxon>
        <taxon>Oryzoideae</taxon>
        <taxon>Oryzeae</taxon>
        <taxon>Oryzinae</taxon>
        <taxon>Leersia</taxon>
    </lineage>
</organism>
<reference evidence="2" key="3">
    <citation type="submission" date="2015-04" db="UniProtKB">
        <authorList>
            <consortium name="EnsemblPlants"/>
        </authorList>
    </citation>
    <scope>IDENTIFICATION</scope>
</reference>
<dbReference type="PANTHER" id="PTHR34805:SF2">
    <property type="entry name" value="BAT2 N-TERMINAL DOMAIN-CONTAINING PROTEIN"/>
    <property type="match status" value="1"/>
</dbReference>
<dbReference type="GO" id="GO:0040029">
    <property type="term" value="P:epigenetic regulation of gene expression"/>
    <property type="evidence" value="ECO:0007669"/>
    <property type="project" value="TreeGrafter"/>
</dbReference>
<evidence type="ECO:0000256" key="1">
    <source>
        <dbReference type="SAM" id="MobiDB-lite"/>
    </source>
</evidence>
<feature type="compositionally biased region" description="Basic and acidic residues" evidence="1">
    <location>
        <begin position="994"/>
        <end position="1004"/>
    </location>
</feature>
<feature type="compositionally biased region" description="Polar residues" evidence="1">
    <location>
        <begin position="647"/>
        <end position="665"/>
    </location>
</feature>
<reference evidence="2 3" key="1">
    <citation type="submission" date="2012-08" db="EMBL/GenBank/DDBJ databases">
        <title>Oryza genome evolution.</title>
        <authorList>
            <person name="Wing R.A."/>
        </authorList>
    </citation>
    <scope>NUCLEOTIDE SEQUENCE</scope>
</reference>
<dbReference type="EnsemblPlants" id="LPERR11G19630.2">
    <property type="protein sequence ID" value="LPERR11G19630.2"/>
    <property type="gene ID" value="LPERR11G19630"/>
</dbReference>
<sequence>MVAAVLAAADKRLGASPGEMDGARVLGMIAKPLNLPSERGTATQGDKLMPPASNAWGLPSLMYPKNDGGSDSFSHITDRPSRGSSTTSTIGSDFLDFPSVRGPNLGSSSVARVLPSNHLPTVANRLRSTETRARGLRPRFPDSFTQVLKAPLKTNNRKQGLKMHEKGFKGFILSMDDFPVLGSVNSESNTRGGHNLQGRQTFGSNTQMVQDEQRKSLVTGVTEVVSSSNYEHTHNSRTDFVYEGDAQVPAAILPWGAKHAQQHGTNAPKKSVPPPWFNYWHPPPDHPPDRNEMLHDGAPYSSDKPADSHTICAVEPLAYYDQFLLNQEAVPMQGPGYGGYISDNPSWLSSSTGHSEADMEADAVVIFQPHIPGKVKHGHSEGLKMQPFIIKKDLVLLEKIKCLNIKARKLRASKISELSSLKKSMIEHSKITDEKADHVKKDVSLSVVTSDIMSAFDRADSFSESSDFVPSSPANVICITSSSEAEAAEFSKAGKPGTSDNHHAYGRISTSRYRHDGSAKYMSSNISENGWEEHSSVDSLQVVMTNAQQEKSFSREVSRQVHVVAVDEMLNLPDNETELPSRTRELSAKHAKQVLEEQDWNNQQKANSIEELDQLIRHSAEQSWKTNNAPLEADNLHRRQKDGATRVNRTTDSISSTPVSNTTGISKDPVIHNVISPAMNTEINRMETASESTSQSHDSSVRKHWKMDNRQRHVESWEGITMERSNIAEKAESVRNIAETSADAQSAEAKHYKDLSTGVENSWRDAAGASTASPPVFDNKKNATEVPSVHKTLAGVVISNYMTPVHFSSVSGLTVGSIMLGDNSFISVNQERATAAREIHDTKNSHSRTTPVQQTNKKEQPEGALNNMAVASIAERSEMHNSMDKEHLNQWNLGKILLAENHRASYGNPAKFNFATEHRDKAHHNFTAAKAEVTTELDKWLDGEPSWSQVKTGQQYTDGSASVVQHLIENVDKIDHWQSLELDKQVKRQFEFKTNDGSDNHSEPVHTTPLPVSNWENHRANYNRRQNHVEGQRNVRSNGPRNIYREGRGRTRPFYEVPSLSKAHWVPKSFSHPQSNSQDSVVSEWMQDSYQGTYNMDNSQGFDSAFVDNSCNELIQNVDGDSEMDLYRGQFNEQVKFEDGHLLIWNPKEWDHQLPSPPHHGQYSGSEMEIYSKQIGEMIWEDGHPLIWNPTDWEYQPLNPEPHQHDHGQLGGIEMVLHSEQIEGDVIWEDGHPLVWNPRDWEYQPLNPEPRQHDHGQHGGNEMVVYSEQIEGDVIWEDGHPMIWNPIDWEYEPLTAEPHQHDHSQQRGNEMDLYSEQIEDVILEDGRTLGTSRSIQHRITMTNTVGDITEAATRTQSGIMMLGNQLMSGKKRDERVGVPYIQNTSRSQ</sequence>
<keyword evidence="3" id="KW-1185">Reference proteome</keyword>
<dbReference type="Proteomes" id="UP000032180">
    <property type="component" value="Chromosome 11"/>
</dbReference>
<dbReference type="InterPro" id="IPR038808">
    <property type="entry name" value="MOS1-like"/>
</dbReference>
<evidence type="ECO:0000313" key="3">
    <source>
        <dbReference type="Proteomes" id="UP000032180"/>
    </source>
</evidence>
<name>A0A0D9XVH2_9ORYZ</name>
<protein>
    <submittedName>
        <fullName evidence="2">Uncharacterized protein</fullName>
    </submittedName>
</protein>
<reference evidence="3" key="2">
    <citation type="submission" date="2013-12" db="EMBL/GenBank/DDBJ databases">
        <authorList>
            <person name="Yu Y."/>
            <person name="Lee S."/>
            <person name="de Baynast K."/>
            <person name="Wissotski M."/>
            <person name="Liu L."/>
            <person name="Talag J."/>
            <person name="Goicoechea J."/>
            <person name="Angelova A."/>
            <person name="Jetty R."/>
            <person name="Kudrna D."/>
            <person name="Golser W."/>
            <person name="Rivera L."/>
            <person name="Zhang J."/>
            <person name="Wing R."/>
        </authorList>
    </citation>
    <scope>NUCLEOTIDE SEQUENCE</scope>
</reference>
<feature type="region of interest" description="Disordered" evidence="1">
    <location>
        <begin position="626"/>
        <end position="667"/>
    </location>
</feature>
<accession>A0A0D9XVH2</accession>
<dbReference type="STRING" id="77586.A0A0D9XVH2"/>
<feature type="compositionally biased region" description="Basic and acidic residues" evidence="1">
    <location>
        <begin position="634"/>
        <end position="644"/>
    </location>
</feature>
<feature type="region of interest" description="Disordered" evidence="1">
    <location>
        <begin position="838"/>
        <end position="862"/>
    </location>
</feature>
<feature type="region of interest" description="Disordered" evidence="1">
    <location>
        <begin position="69"/>
        <end position="90"/>
    </location>
</feature>
<proteinExistence type="predicted"/>